<dbReference type="Pfam" id="PF22776">
    <property type="entry name" value="K_trans_C"/>
    <property type="match status" value="1"/>
</dbReference>
<dbReference type="HAMAP" id="MF_01522">
    <property type="entry name" value="Kup"/>
    <property type="match status" value="1"/>
</dbReference>
<evidence type="ECO:0000256" key="8">
    <source>
        <dbReference type="ARBA" id="ARBA00022958"/>
    </source>
</evidence>
<feature type="transmembrane region" description="Helical" evidence="12">
    <location>
        <begin position="21"/>
        <end position="43"/>
    </location>
</feature>
<name>A0A846ZQT3_9GAMM</name>
<feature type="domain" description="K+ potassium transporter integral membrane" evidence="13">
    <location>
        <begin position="25"/>
        <end position="477"/>
    </location>
</feature>
<evidence type="ECO:0000256" key="9">
    <source>
        <dbReference type="ARBA" id="ARBA00022989"/>
    </source>
</evidence>
<dbReference type="PANTHER" id="PTHR30540:SF79">
    <property type="entry name" value="LOW AFFINITY POTASSIUM TRANSPORT SYSTEM PROTEIN KUP"/>
    <property type="match status" value="1"/>
</dbReference>
<keyword evidence="4 12" id="KW-1003">Cell membrane</keyword>
<comment type="catalytic activity">
    <reaction evidence="12">
        <text>K(+)(in) + H(+)(in) = K(+)(out) + H(+)(out)</text>
        <dbReference type="Rhea" id="RHEA:28490"/>
        <dbReference type="ChEBI" id="CHEBI:15378"/>
        <dbReference type="ChEBI" id="CHEBI:29103"/>
    </reaction>
</comment>
<keyword evidence="6 12" id="KW-0812">Transmembrane</keyword>
<evidence type="ECO:0000256" key="3">
    <source>
        <dbReference type="ARBA" id="ARBA00022448"/>
    </source>
</evidence>
<feature type="transmembrane region" description="Helical" evidence="12">
    <location>
        <begin position="63"/>
        <end position="82"/>
    </location>
</feature>
<feature type="transmembrane region" description="Helical" evidence="12">
    <location>
        <begin position="183"/>
        <end position="203"/>
    </location>
</feature>
<feature type="transmembrane region" description="Helical" evidence="12">
    <location>
        <begin position="433"/>
        <end position="454"/>
    </location>
</feature>
<dbReference type="GO" id="GO:0015293">
    <property type="term" value="F:symporter activity"/>
    <property type="evidence" value="ECO:0007669"/>
    <property type="project" value="UniProtKB-UniRule"/>
</dbReference>
<dbReference type="PANTHER" id="PTHR30540">
    <property type="entry name" value="OSMOTIC STRESS POTASSIUM TRANSPORTER"/>
    <property type="match status" value="1"/>
</dbReference>
<accession>A0A846ZQT3</accession>
<feature type="transmembrane region" description="Helical" evidence="12">
    <location>
        <begin position="153"/>
        <end position="171"/>
    </location>
</feature>
<evidence type="ECO:0000256" key="12">
    <source>
        <dbReference type="HAMAP-Rule" id="MF_01522"/>
    </source>
</evidence>
<dbReference type="AlphaFoldDB" id="A0A846ZQT3"/>
<feature type="transmembrane region" description="Helical" evidence="12">
    <location>
        <begin position="379"/>
        <end position="399"/>
    </location>
</feature>
<feature type="transmembrane region" description="Helical" evidence="12">
    <location>
        <begin position="112"/>
        <end position="133"/>
    </location>
</feature>
<dbReference type="Pfam" id="PF02705">
    <property type="entry name" value="K_trans"/>
    <property type="match status" value="1"/>
</dbReference>
<dbReference type="InterPro" id="IPR003855">
    <property type="entry name" value="K+_transporter"/>
</dbReference>
<comment type="caution">
    <text evidence="15">The sequence shown here is derived from an EMBL/GenBank/DDBJ whole genome shotgun (WGS) entry which is preliminary data.</text>
</comment>
<keyword evidence="8 12" id="KW-0630">Potassium</keyword>
<keyword evidence="7 12" id="KW-0769">Symport</keyword>
<keyword evidence="10 12" id="KW-0406">Ion transport</keyword>
<evidence type="ECO:0000256" key="4">
    <source>
        <dbReference type="ARBA" id="ARBA00022475"/>
    </source>
</evidence>
<evidence type="ECO:0000256" key="11">
    <source>
        <dbReference type="ARBA" id="ARBA00023136"/>
    </source>
</evidence>
<dbReference type="RefSeq" id="WP_168609695.1">
    <property type="nucleotide sequence ID" value="NZ_JAAZQD010000005.1"/>
</dbReference>
<comment type="subcellular location">
    <subcellularLocation>
        <location evidence="12">Cell membrane</location>
        <topology evidence="12">Multi-pass membrane protein</topology>
    </subcellularLocation>
    <subcellularLocation>
        <location evidence="1">Membrane</location>
        <topology evidence="1">Multi-pass membrane protein</topology>
    </subcellularLocation>
</comment>
<dbReference type="GO" id="GO:0005886">
    <property type="term" value="C:plasma membrane"/>
    <property type="evidence" value="ECO:0007669"/>
    <property type="project" value="UniProtKB-SubCell"/>
</dbReference>
<proteinExistence type="inferred from homology"/>
<organism evidence="15 16">
    <name type="scientific">Oleiagrimonas citrea</name>
    <dbReference type="NCBI Taxonomy" id="1665687"/>
    <lineage>
        <taxon>Bacteria</taxon>
        <taxon>Pseudomonadati</taxon>
        <taxon>Pseudomonadota</taxon>
        <taxon>Gammaproteobacteria</taxon>
        <taxon>Lysobacterales</taxon>
        <taxon>Rhodanobacteraceae</taxon>
        <taxon>Oleiagrimonas</taxon>
    </lineage>
</organism>
<evidence type="ECO:0000256" key="6">
    <source>
        <dbReference type="ARBA" id="ARBA00022692"/>
    </source>
</evidence>
<evidence type="ECO:0000256" key="7">
    <source>
        <dbReference type="ARBA" id="ARBA00022847"/>
    </source>
</evidence>
<evidence type="ECO:0000313" key="16">
    <source>
        <dbReference type="Proteomes" id="UP000541636"/>
    </source>
</evidence>
<evidence type="ECO:0000256" key="2">
    <source>
        <dbReference type="ARBA" id="ARBA00007019"/>
    </source>
</evidence>
<keyword evidence="16" id="KW-1185">Reference proteome</keyword>
<evidence type="ECO:0000259" key="13">
    <source>
        <dbReference type="Pfam" id="PF02705"/>
    </source>
</evidence>
<feature type="transmembrane region" description="Helical" evidence="12">
    <location>
        <begin position="259"/>
        <end position="279"/>
    </location>
</feature>
<keyword evidence="9 12" id="KW-1133">Transmembrane helix</keyword>
<evidence type="ECO:0000256" key="5">
    <source>
        <dbReference type="ARBA" id="ARBA00022538"/>
    </source>
</evidence>
<dbReference type="GO" id="GO:0015079">
    <property type="term" value="F:potassium ion transmembrane transporter activity"/>
    <property type="evidence" value="ECO:0007669"/>
    <property type="project" value="UniProtKB-UniRule"/>
</dbReference>
<dbReference type="Proteomes" id="UP000541636">
    <property type="component" value="Unassembled WGS sequence"/>
</dbReference>
<dbReference type="InterPro" id="IPR053951">
    <property type="entry name" value="K_trans_N"/>
</dbReference>
<dbReference type="InterPro" id="IPR023051">
    <property type="entry name" value="Kup"/>
</dbReference>
<feature type="transmembrane region" description="Helical" evidence="12">
    <location>
        <begin position="355"/>
        <end position="373"/>
    </location>
</feature>
<gene>
    <name evidence="12" type="primary">kup</name>
    <name evidence="15" type="ORF">HF690_12615</name>
</gene>
<reference evidence="15 16" key="1">
    <citation type="journal article" date="2017" name="Int. J. Syst. Evol. Microbiol.">
        <title>Oleiagrimonas citrea sp. nov., a marine bacterium isolated from tidal flat sediment and emended description of the genus Oleiagrimonas Fang et al. 2015 and Oleiagrimonas soli.</title>
        <authorList>
            <person name="Yang S.H."/>
            <person name="Seo H.S."/>
            <person name="Seong C.N."/>
            <person name="Kwon K.K."/>
        </authorList>
    </citation>
    <scope>NUCLEOTIDE SEQUENCE [LARGE SCALE GENOMIC DNA]</scope>
    <source>
        <strain evidence="15 16">MEBiC09124</strain>
    </source>
</reference>
<comment type="function">
    <text evidence="12">Transport of potassium into the cell. Likely operates as a K(+):H(+) symporter.</text>
</comment>
<evidence type="ECO:0000256" key="10">
    <source>
        <dbReference type="ARBA" id="ARBA00023065"/>
    </source>
</evidence>
<evidence type="ECO:0000313" key="15">
    <source>
        <dbReference type="EMBL" id="NKZ39791.1"/>
    </source>
</evidence>
<evidence type="ECO:0000256" key="1">
    <source>
        <dbReference type="ARBA" id="ARBA00004141"/>
    </source>
</evidence>
<keyword evidence="11 12" id="KW-0472">Membrane</keyword>
<sequence length="637" mass="68709">MVSTSLARRDAHDVNPVHRKRFAALALGAVGVVYGDIGTSPLYTIKEIFGTQGIATAPQNVLGALSLIFWSLIVVVSVKYLLFILRADNKGEGGIVALMALAQRCARSRPRLVSAIAILGLFGAALFYGDGVITPAMSVLSAVEGLEVAAPRLAHWVVPITLLVIVTLFALQKHGTERIGAVFGPICVLWFLCLAALGVHGIAQEPGVLRAVSPTYAVDFFVHNRAQAFFALGAVVLAVTGTEALYADMGHFGKRPIQSVWFALVLPALLLNYFGQGALLMLHPAAVANPFYHLVPRALLYPMIALATVATVIASQAVISGAFSMTREAMQLGYLPRMRVVHTSRSMSGQIYVPWINRILMVLVIGAVIGFRSSDNLGAAYGIAVTGTMVITSLLALVVARFRWGWRWPVIVLIGAGLLSVDLGFFSANAMKIASGGCFPLALGLFVFALMTTWRRGRALVARTIRQGGVALEPFLQSLAEHPPHSVPGTAIFMTADPGQVPNSMLHNLKHNKVLHERNVLLTVEMLNTPTADADERIALRDLGHGMYRLQLRYGFDEDPDVPATLLQCGTVGASFDLMDTTFFLSRETVVSGHHAGGMATWRDRLFAFLSRNAMTATAFFRIPGNRLIELGAHVEI</sequence>
<dbReference type="InterPro" id="IPR053952">
    <property type="entry name" value="K_trans_C"/>
</dbReference>
<keyword evidence="5 12" id="KW-0633">Potassium transport</keyword>
<feature type="transmembrane region" description="Helical" evidence="12">
    <location>
        <begin position="406"/>
        <end position="427"/>
    </location>
</feature>
<keyword evidence="3 12" id="KW-0813">Transport</keyword>
<comment type="similarity">
    <text evidence="2 12">Belongs to the HAK/KUP transporter (TC 2.A.72) family.</text>
</comment>
<feature type="domain" description="K+ potassium transporter C-terminal" evidence="14">
    <location>
        <begin position="488"/>
        <end position="637"/>
    </location>
</feature>
<evidence type="ECO:0000259" key="14">
    <source>
        <dbReference type="Pfam" id="PF22776"/>
    </source>
</evidence>
<protein>
    <recommendedName>
        <fullName evidence="12">Probable potassium transport system protein Kup</fullName>
    </recommendedName>
</protein>
<feature type="transmembrane region" description="Helical" evidence="12">
    <location>
        <begin position="228"/>
        <end position="247"/>
    </location>
</feature>
<feature type="transmembrane region" description="Helical" evidence="12">
    <location>
        <begin position="299"/>
        <end position="323"/>
    </location>
</feature>
<dbReference type="EMBL" id="JAAZQD010000005">
    <property type="protein sequence ID" value="NKZ39791.1"/>
    <property type="molecule type" value="Genomic_DNA"/>
</dbReference>